<keyword evidence="6" id="KW-0472">Membrane</keyword>
<dbReference type="Gene3D" id="1.10.287.950">
    <property type="entry name" value="Methyl-accepting chemotaxis protein"/>
    <property type="match status" value="1"/>
</dbReference>
<keyword evidence="10" id="KW-1185">Reference proteome</keyword>
<dbReference type="GO" id="GO:0007165">
    <property type="term" value="P:signal transduction"/>
    <property type="evidence" value="ECO:0007669"/>
    <property type="project" value="UniProtKB-KW"/>
</dbReference>
<protein>
    <submittedName>
        <fullName evidence="9">Methyl-accepting chemotaxis sensory transducer with Pas/Pac sensor</fullName>
    </submittedName>
</protein>
<dbReference type="EMBL" id="FOGU01000008">
    <property type="protein sequence ID" value="SES24884.1"/>
    <property type="molecule type" value="Genomic_DNA"/>
</dbReference>
<dbReference type="PANTHER" id="PTHR43531">
    <property type="entry name" value="PROTEIN ICFG"/>
    <property type="match status" value="1"/>
</dbReference>
<evidence type="ECO:0000256" key="5">
    <source>
        <dbReference type="SAM" id="MobiDB-lite"/>
    </source>
</evidence>
<dbReference type="Pfam" id="PF00015">
    <property type="entry name" value="MCPsignal"/>
    <property type="match status" value="1"/>
</dbReference>
<feature type="compositionally biased region" description="Basic and acidic residues" evidence="5">
    <location>
        <begin position="822"/>
        <end position="833"/>
    </location>
</feature>
<evidence type="ECO:0000256" key="1">
    <source>
        <dbReference type="ARBA" id="ARBA00004370"/>
    </source>
</evidence>
<dbReference type="Gene3D" id="6.10.340.10">
    <property type="match status" value="1"/>
</dbReference>
<dbReference type="AlphaFoldDB" id="A0A1H9VTP4"/>
<keyword evidence="4" id="KW-0807">Transducer</keyword>
<dbReference type="PRINTS" id="PR00260">
    <property type="entry name" value="CHEMTRNSDUCR"/>
</dbReference>
<dbReference type="RefSeq" id="WP_092694688.1">
    <property type="nucleotide sequence ID" value="NZ_FOGU01000008.1"/>
</dbReference>
<dbReference type="InterPro" id="IPR051310">
    <property type="entry name" value="MCP_chemotaxis"/>
</dbReference>
<dbReference type="InterPro" id="IPR004090">
    <property type="entry name" value="Chemotax_Me-accpt_rcpt"/>
</dbReference>
<keyword evidence="2" id="KW-0145">Chemotaxis</keyword>
<dbReference type="SMART" id="SM00283">
    <property type="entry name" value="MA"/>
    <property type="match status" value="1"/>
</dbReference>
<accession>A0A1H9VTP4</accession>
<dbReference type="PROSITE" id="PS50111">
    <property type="entry name" value="CHEMOTAXIS_TRANSDUC_2"/>
    <property type="match status" value="1"/>
</dbReference>
<reference evidence="9 10" key="1">
    <citation type="submission" date="2016-10" db="EMBL/GenBank/DDBJ databases">
        <authorList>
            <person name="de Groot N.N."/>
        </authorList>
    </citation>
    <scope>NUCLEOTIDE SEQUENCE [LARGE SCALE GENOMIC DNA]</scope>
    <source>
        <strain evidence="9 10">DSM 23042</strain>
    </source>
</reference>
<keyword evidence="6" id="KW-1133">Transmembrane helix</keyword>
<dbReference type="FunFam" id="1.10.287.950:FF:000001">
    <property type="entry name" value="Methyl-accepting chemotaxis sensory transducer"/>
    <property type="match status" value="1"/>
</dbReference>
<evidence type="ECO:0000313" key="9">
    <source>
        <dbReference type="EMBL" id="SES24884.1"/>
    </source>
</evidence>
<keyword evidence="6" id="KW-0812">Transmembrane</keyword>
<dbReference type="InterPro" id="IPR004089">
    <property type="entry name" value="MCPsignal_dom"/>
</dbReference>
<gene>
    <name evidence="9" type="ORF">SAMN04490244_10881</name>
</gene>
<feature type="domain" description="HAMP" evidence="8">
    <location>
        <begin position="193"/>
        <end position="246"/>
    </location>
</feature>
<dbReference type="SMART" id="SM00304">
    <property type="entry name" value="HAMP"/>
    <property type="match status" value="2"/>
</dbReference>
<dbReference type="InterPro" id="IPR003660">
    <property type="entry name" value="HAMP_dom"/>
</dbReference>
<dbReference type="PANTHER" id="PTHR43531:SF11">
    <property type="entry name" value="METHYL-ACCEPTING CHEMOTAXIS PROTEIN 3"/>
    <property type="match status" value="1"/>
</dbReference>
<comment type="subcellular location">
    <subcellularLocation>
        <location evidence="1">Membrane</location>
    </subcellularLocation>
</comment>
<evidence type="ECO:0000259" key="7">
    <source>
        <dbReference type="PROSITE" id="PS50111"/>
    </source>
</evidence>
<evidence type="ECO:0000256" key="2">
    <source>
        <dbReference type="ARBA" id="ARBA00022500"/>
    </source>
</evidence>
<dbReference type="Pfam" id="PF00672">
    <property type="entry name" value="HAMP"/>
    <property type="match status" value="1"/>
</dbReference>
<dbReference type="OrthoDB" id="369026at2"/>
<dbReference type="Pfam" id="PF13426">
    <property type="entry name" value="PAS_9"/>
    <property type="match status" value="2"/>
</dbReference>
<evidence type="ECO:0000256" key="4">
    <source>
        <dbReference type="PROSITE-ProRule" id="PRU00284"/>
    </source>
</evidence>
<name>A0A1H9VTP4_9RHOB</name>
<dbReference type="Proteomes" id="UP000198885">
    <property type="component" value="Unassembled WGS sequence"/>
</dbReference>
<dbReference type="SUPFAM" id="SSF55785">
    <property type="entry name" value="PYP-like sensor domain (PAS domain)"/>
    <property type="match status" value="1"/>
</dbReference>
<dbReference type="GO" id="GO:0004888">
    <property type="term" value="F:transmembrane signaling receptor activity"/>
    <property type="evidence" value="ECO:0007669"/>
    <property type="project" value="InterPro"/>
</dbReference>
<dbReference type="STRING" id="641238.SAMN04490244_10881"/>
<evidence type="ECO:0000313" key="10">
    <source>
        <dbReference type="Proteomes" id="UP000198885"/>
    </source>
</evidence>
<dbReference type="CDD" id="cd11386">
    <property type="entry name" value="MCP_signal"/>
    <property type="match status" value="1"/>
</dbReference>
<dbReference type="GO" id="GO:0016020">
    <property type="term" value="C:membrane"/>
    <property type="evidence" value="ECO:0007669"/>
    <property type="project" value="UniProtKB-SubCell"/>
</dbReference>
<dbReference type="GO" id="GO:0006935">
    <property type="term" value="P:chemotaxis"/>
    <property type="evidence" value="ECO:0007669"/>
    <property type="project" value="UniProtKB-KW"/>
</dbReference>
<dbReference type="PROSITE" id="PS50885">
    <property type="entry name" value="HAMP"/>
    <property type="match status" value="2"/>
</dbReference>
<dbReference type="Gene3D" id="3.30.450.20">
    <property type="entry name" value="PAS domain"/>
    <property type="match status" value="2"/>
</dbReference>
<feature type="domain" description="HAMP" evidence="8">
    <location>
        <begin position="500"/>
        <end position="552"/>
    </location>
</feature>
<dbReference type="CDD" id="cd06225">
    <property type="entry name" value="HAMP"/>
    <property type="match status" value="1"/>
</dbReference>
<dbReference type="InterPro" id="IPR000014">
    <property type="entry name" value="PAS"/>
</dbReference>
<feature type="transmembrane region" description="Helical" evidence="6">
    <location>
        <begin position="13"/>
        <end position="35"/>
    </location>
</feature>
<dbReference type="InterPro" id="IPR035965">
    <property type="entry name" value="PAS-like_dom_sf"/>
</dbReference>
<feature type="region of interest" description="Disordered" evidence="5">
    <location>
        <begin position="812"/>
        <end position="852"/>
    </location>
</feature>
<feature type="transmembrane region" description="Helical" evidence="6">
    <location>
        <begin position="173"/>
        <end position="195"/>
    </location>
</feature>
<evidence type="ECO:0000256" key="6">
    <source>
        <dbReference type="SAM" id="Phobius"/>
    </source>
</evidence>
<evidence type="ECO:0000259" key="8">
    <source>
        <dbReference type="PROSITE" id="PS50885"/>
    </source>
</evidence>
<organism evidence="9 10">
    <name type="scientific">Tranquillimonas rosea</name>
    <dbReference type="NCBI Taxonomy" id="641238"/>
    <lineage>
        <taxon>Bacteria</taxon>
        <taxon>Pseudomonadati</taxon>
        <taxon>Pseudomonadota</taxon>
        <taxon>Alphaproteobacteria</taxon>
        <taxon>Rhodobacterales</taxon>
        <taxon>Roseobacteraceae</taxon>
        <taxon>Tranquillimonas</taxon>
    </lineage>
</organism>
<proteinExistence type="inferred from homology"/>
<feature type="domain" description="Methyl-accepting transducer" evidence="7">
    <location>
        <begin position="557"/>
        <end position="786"/>
    </location>
</feature>
<evidence type="ECO:0000256" key="3">
    <source>
        <dbReference type="ARBA" id="ARBA00029447"/>
    </source>
</evidence>
<sequence length="852" mass="91218">MSAASPALSMRTIFVKITAILALSVGAVAATLSLLNTGALETVATDQTGDRAISESRLLADQVGGPLKFQKTGPVEHLFEEALEVSDGAIDGLVALFSDGSVATRVGAEIAPELRLLTERVIATGEVATSEDRFLVAMPVRYGASNELVGVVASDWSMDPALAIARDGMIRSALAACGVFMAAIIAALIASNWLLVRPLNRIRDVIRAMEDRDYGSEVPSTERGDEIGDIARALDGLRTHLAEAQEQERDAAFKSAAFMGSSAALMLLDADLVVRHVNPRLRTLMKRFEPLFGDRADSDRMIGQSIDFFHDDGQDIRRKLDSRSDGRFETILRFGDARISLTVRPVTGSDGARLGYVLEWSDITQDWLNGAVLDAIDSNLLKVDFDKSGQLLTANRRFLALLAQSEDQAKGTPFQSLVTRYDGTNDGTGSDLMATVTRDGVHVGQFTLNRGDEAHILDGSITCIKDHEGKTVRFLLMGKDVTEAETRLRKAREAQEITEREQSRVVEELRVGLKGLSAGDLTTRLSDPFAGAYEELRNDFNITVERLSEALLEIIENAENIRNEANDISSTADGLSRRTETTAATLEETAAALDDMTSSVRTAADMATKADSAVAGAKSNAEASGEVVVETVSAMDQIAESSDRITSIIKVIDDIAFQTNLLALNAGVEAARAGDAGRGFAVVASEVRALAQRSSDAAREINDLIAQSGTQVKRGVELVGRTGDALREIVDSVSQIAVQVSEIAQSATQQSNGLAEINNAVTQLDQSTQQNAARLEETTAASESLTRDAVSLVQTVSHFNIARDGATPVVAFRSSQKASAEPPKDTARPEPRKTAAAGHTLANAEPGSWEDF</sequence>
<dbReference type="SUPFAM" id="SSF158472">
    <property type="entry name" value="HAMP domain-like"/>
    <property type="match status" value="1"/>
</dbReference>
<dbReference type="SUPFAM" id="SSF58104">
    <property type="entry name" value="Methyl-accepting chemotaxis protein (MCP) signaling domain"/>
    <property type="match status" value="1"/>
</dbReference>
<comment type="similarity">
    <text evidence="3">Belongs to the methyl-accepting chemotaxis (MCP) protein family.</text>
</comment>